<evidence type="ECO:0000313" key="5">
    <source>
        <dbReference type="Proteomes" id="UP000299102"/>
    </source>
</evidence>
<evidence type="ECO:0000256" key="2">
    <source>
        <dbReference type="SAM" id="MobiDB-lite"/>
    </source>
</evidence>
<dbReference type="EMBL" id="BGZK01000019">
    <property type="protein sequence ID" value="GBP05804.1"/>
    <property type="molecule type" value="Genomic_DNA"/>
</dbReference>
<feature type="region of interest" description="Disordered" evidence="2">
    <location>
        <begin position="1"/>
        <end position="21"/>
    </location>
</feature>
<keyword evidence="1" id="KW-0479">Metal-binding</keyword>
<sequence length="103" mass="11759">MKRKIPHDDREGSDLKRLRPGTSNAVTCYHCGKLGHKASQCYRRNVKPDVRLDFKHLRAVTVNRRPILPRLLRHPQSPVSTAESWATTRRAVHAEARGTTLVL</sequence>
<accession>A0A4C1SV89</accession>
<gene>
    <name evidence="4" type="ORF">EVAR_5110_1</name>
</gene>
<organism evidence="4 5">
    <name type="scientific">Eumeta variegata</name>
    <name type="common">Bagworm moth</name>
    <name type="synonym">Eumeta japonica</name>
    <dbReference type="NCBI Taxonomy" id="151549"/>
    <lineage>
        <taxon>Eukaryota</taxon>
        <taxon>Metazoa</taxon>
        <taxon>Ecdysozoa</taxon>
        <taxon>Arthropoda</taxon>
        <taxon>Hexapoda</taxon>
        <taxon>Insecta</taxon>
        <taxon>Pterygota</taxon>
        <taxon>Neoptera</taxon>
        <taxon>Endopterygota</taxon>
        <taxon>Lepidoptera</taxon>
        <taxon>Glossata</taxon>
        <taxon>Ditrysia</taxon>
        <taxon>Tineoidea</taxon>
        <taxon>Psychidae</taxon>
        <taxon>Oiketicinae</taxon>
        <taxon>Eumeta</taxon>
    </lineage>
</organism>
<name>A0A4C1SV89_EUMVA</name>
<feature type="domain" description="CCHC-type" evidence="3">
    <location>
        <begin position="28"/>
        <end position="41"/>
    </location>
</feature>
<comment type="caution">
    <text evidence="4">The sequence shown here is derived from an EMBL/GenBank/DDBJ whole genome shotgun (WGS) entry which is preliminary data.</text>
</comment>
<dbReference type="GO" id="GO:0008270">
    <property type="term" value="F:zinc ion binding"/>
    <property type="evidence" value="ECO:0007669"/>
    <property type="project" value="UniProtKB-KW"/>
</dbReference>
<dbReference type="SUPFAM" id="SSF57756">
    <property type="entry name" value="Retrovirus zinc finger-like domains"/>
    <property type="match status" value="1"/>
</dbReference>
<dbReference type="Proteomes" id="UP000299102">
    <property type="component" value="Unassembled WGS sequence"/>
</dbReference>
<dbReference type="Gene3D" id="4.10.60.10">
    <property type="entry name" value="Zinc finger, CCHC-type"/>
    <property type="match status" value="1"/>
</dbReference>
<dbReference type="AlphaFoldDB" id="A0A4C1SV89"/>
<feature type="compositionally biased region" description="Basic and acidic residues" evidence="2">
    <location>
        <begin position="1"/>
        <end position="17"/>
    </location>
</feature>
<evidence type="ECO:0000313" key="4">
    <source>
        <dbReference type="EMBL" id="GBP05804.1"/>
    </source>
</evidence>
<dbReference type="Pfam" id="PF00098">
    <property type="entry name" value="zf-CCHC"/>
    <property type="match status" value="1"/>
</dbReference>
<keyword evidence="1" id="KW-0863">Zinc-finger</keyword>
<dbReference type="PROSITE" id="PS50158">
    <property type="entry name" value="ZF_CCHC"/>
    <property type="match status" value="1"/>
</dbReference>
<dbReference type="InterPro" id="IPR036875">
    <property type="entry name" value="Znf_CCHC_sf"/>
</dbReference>
<evidence type="ECO:0000259" key="3">
    <source>
        <dbReference type="PROSITE" id="PS50158"/>
    </source>
</evidence>
<dbReference type="OrthoDB" id="10552956at2759"/>
<dbReference type="GO" id="GO:0003676">
    <property type="term" value="F:nucleic acid binding"/>
    <property type="evidence" value="ECO:0007669"/>
    <property type="project" value="InterPro"/>
</dbReference>
<proteinExistence type="predicted"/>
<protein>
    <recommendedName>
        <fullName evidence="3">CCHC-type domain-containing protein</fullName>
    </recommendedName>
</protein>
<keyword evidence="1" id="KW-0862">Zinc</keyword>
<keyword evidence="5" id="KW-1185">Reference proteome</keyword>
<dbReference type="InterPro" id="IPR001878">
    <property type="entry name" value="Znf_CCHC"/>
</dbReference>
<reference evidence="4 5" key="1">
    <citation type="journal article" date="2019" name="Commun. Biol.">
        <title>The bagworm genome reveals a unique fibroin gene that provides high tensile strength.</title>
        <authorList>
            <person name="Kono N."/>
            <person name="Nakamura H."/>
            <person name="Ohtoshi R."/>
            <person name="Tomita M."/>
            <person name="Numata K."/>
            <person name="Arakawa K."/>
        </authorList>
    </citation>
    <scope>NUCLEOTIDE SEQUENCE [LARGE SCALE GENOMIC DNA]</scope>
</reference>
<evidence type="ECO:0000256" key="1">
    <source>
        <dbReference type="PROSITE-ProRule" id="PRU00047"/>
    </source>
</evidence>